<dbReference type="RefSeq" id="WP_013050538.1">
    <property type="nucleotide sequence ID" value="NC_014012.1"/>
</dbReference>
<dbReference type="InterPro" id="IPR050062">
    <property type="entry name" value="Pro-tRNA_synthetase"/>
</dbReference>
<dbReference type="EC" id="6.1.1.15" evidence="10"/>
<evidence type="ECO:0000256" key="6">
    <source>
        <dbReference type="ARBA" id="ARBA00022840"/>
    </source>
</evidence>
<accession>D4ZHS8</accession>
<evidence type="ECO:0000313" key="12">
    <source>
        <dbReference type="EMBL" id="BAJ01227.1"/>
    </source>
</evidence>
<dbReference type="GO" id="GO:0002161">
    <property type="term" value="F:aminoacyl-tRNA deacylase activity"/>
    <property type="evidence" value="ECO:0007669"/>
    <property type="project" value="InterPro"/>
</dbReference>
<dbReference type="KEGG" id="svo:SVI_1256"/>
<dbReference type="FunFam" id="3.40.50.800:FF:000006">
    <property type="entry name" value="Proline--tRNA ligase"/>
    <property type="match status" value="1"/>
</dbReference>
<dbReference type="GO" id="GO:0005829">
    <property type="term" value="C:cytosol"/>
    <property type="evidence" value="ECO:0007669"/>
    <property type="project" value="TreeGrafter"/>
</dbReference>
<evidence type="ECO:0000256" key="2">
    <source>
        <dbReference type="ARBA" id="ARBA00011738"/>
    </source>
</evidence>
<dbReference type="InterPro" id="IPR004500">
    <property type="entry name" value="Pro-tRNA-synth_IIa_bac-type"/>
</dbReference>
<dbReference type="GO" id="GO:0004827">
    <property type="term" value="F:proline-tRNA ligase activity"/>
    <property type="evidence" value="ECO:0007669"/>
    <property type="project" value="UniProtKB-UniRule"/>
</dbReference>
<name>D4ZHS8_SHEVD</name>
<dbReference type="Proteomes" id="UP000002350">
    <property type="component" value="Chromosome"/>
</dbReference>
<dbReference type="HOGENOM" id="CLU_016739_0_0_6"/>
<dbReference type="InterPro" id="IPR044140">
    <property type="entry name" value="ProRS_anticodon_short"/>
</dbReference>
<evidence type="ECO:0000256" key="9">
    <source>
        <dbReference type="ARBA" id="ARBA00047671"/>
    </source>
</evidence>
<dbReference type="InterPro" id="IPR045864">
    <property type="entry name" value="aa-tRNA-synth_II/BPL/LPL"/>
</dbReference>
<dbReference type="InterPro" id="IPR007214">
    <property type="entry name" value="YbaK/aa-tRNA-synth-assoc-dom"/>
</dbReference>
<comment type="similarity">
    <text evidence="10">Belongs to the class-II aminoacyl-tRNA synthetase family. ProS type 1 subfamily.</text>
</comment>
<dbReference type="SUPFAM" id="SSF55826">
    <property type="entry name" value="YbaK/ProRS associated domain"/>
    <property type="match status" value="1"/>
</dbReference>
<dbReference type="CDD" id="cd00861">
    <property type="entry name" value="ProRS_anticodon_short"/>
    <property type="match status" value="1"/>
</dbReference>
<dbReference type="STRING" id="637905.SVI_1256"/>
<comment type="subcellular location">
    <subcellularLocation>
        <location evidence="1 10">Cytoplasm</location>
    </subcellularLocation>
</comment>
<keyword evidence="7 10" id="KW-0648">Protein biosynthesis</keyword>
<evidence type="ECO:0000259" key="11">
    <source>
        <dbReference type="PROSITE" id="PS50862"/>
    </source>
</evidence>
<dbReference type="NCBIfam" id="NF006625">
    <property type="entry name" value="PRK09194.1"/>
    <property type="match status" value="1"/>
</dbReference>
<dbReference type="InterPro" id="IPR036621">
    <property type="entry name" value="Anticodon-bd_dom_sf"/>
</dbReference>
<dbReference type="Gene3D" id="3.40.50.800">
    <property type="entry name" value="Anticodon-binding domain"/>
    <property type="match status" value="1"/>
</dbReference>
<dbReference type="Pfam" id="PF00587">
    <property type="entry name" value="tRNA-synt_2b"/>
    <property type="match status" value="1"/>
</dbReference>
<comment type="catalytic activity">
    <reaction evidence="9 10">
        <text>tRNA(Pro) + L-proline + ATP = L-prolyl-tRNA(Pro) + AMP + diphosphate</text>
        <dbReference type="Rhea" id="RHEA:14305"/>
        <dbReference type="Rhea" id="RHEA-COMP:9700"/>
        <dbReference type="Rhea" id="RHEA-COMP:9702"/>
        <dbReference type="ChEBI" id="CHEBI:30616"/>
        <dbReference type="ChEBI" id="CHEBI:33019"/>
        <dbReference type="ChEBI" id="CHEBI:60039"/>
        <dbReference type="ChEBI" id="CHEBI:78442"/>
        <dbReference type="ChEBI" id="CHEBI:78532"/>
        <dbReference type="ChEBI" id="CHEBI:456215"/>
        <dbReference type="EC" id="6.1.1.15"/>
    </reaction>
</comment>
<dbReference type="FunFam" id="3.30.930.10:FF:000062">
    <property type="entry name" value="Proline--tRNA ligase"/>
    <property type="match status" value="1"/>
</dbReference>
<dbReference type="CDD" id="cd04334">
    <property type="entry name" value="ProRS-INS"/>
    <property type="match status" value="1"/>
</dbReference>
<dbReference type="PROSITE" id="PS50862">
    <property type="entry name" value="AA_TRNA_LIGASE_II"/>
    <property type="match status" value="1"/>
</dbReference>
<evidence type="ECO:0000256" key="8">
    <source>
        <dbReference type="ARBA" id="ARBA00023146"/>
    </source>
</evidence>
<evidence type="ECO:0000256" key="3">
    <source>
        <dbReference type="ARBA" id="ARBA00022490"/>
    </source>
</evidence>
<dbReference type="SUPFAM" id="SSF52954">
    <property type="entry name" value="Class II aaRS ABD-related"/>
    <property type="match status" value="1"/>
</dbReference>
<dbReference type="FunFam" id="3.30.930.10:FF:000043">
    <property type="entry name" value="Proline--tRNA ligase"/>
    <property type="match status" value="1"/>
</dbReference>
<organism evidence="12 13">
    <name type="scientific">Shewanella violacea (strain JCM 10179 / CIP 106290 / LMG 19151 / DSS12)</name>
    <dbReference type="NCBI Taxonomy" id="637905"/>
    <lineage>
        <taxon>Bacteria</taxon>
        <taxon>Pseudomonadati</taxon>
        <taxon>Pseudomonadota</taxon>
        <taxon>Gammaproteobacteria</taxon>
        <taxon>Alteromonadales</taxon>
        <taxon>Shewanellaceae</taxon>
        <taxon>Shewanella</taxon>
    </lineage>
</organism>
<dbReference type="Pfam" id="PF03129">
    <property type="entry name" value="HGTP_anticodon"/>
    <property type="match status" value="1"/>
</dbReference>
<sequence length="569" mass="63611">MRVSKYLLSTQKETPADAEVVSHQLMLRAGMVRRNASGLYSWLPTGLRVLRKVEAIVREEMNKAGAVEILMPMVQPADLWIETGRWEKFGPELLRFQDRHNRDFVLGPTHEEVITDIIRKEINSYKQLPLTLYQIQTKFRDEVRPRFGVMRSREFLMKDAYSFHLDQESMDVTYDAMFQAYNNIFERMGLSFRPVLADTGSIGGSMSHEFHVLADSGEDLIAYSTESDYAANIEKAEAPMPTDTRGAATQEMTLVDTPNAKTIAELVEQHDIAIEKTVKTLIVKGATEEAPLVAIVVRGDHDLNEVKAEKIEAVLAPFEFADEADIRKAIGTGPGSIGPVGLNIPVYIDHSVNVMSDFGAGANQDNKHYFGINWERDLPQAEAADLRNIIEGEPSPCGKGTIALLRGIEVGHIFQLGTNYSESMHANVLDQNGKSKTLLMGCYGVGVSRIVAAAIEQNHDDRGIIWPKAIAPFTVGILPMNMHKSHRVKDIAEKLYQDLNDAGIEVLFDDRKERPGVMFADMELVGLPHVVVIGDRNIDNGVFEYKNRRTGEKQEIPFDQLLDFLKSAE</sequence>
<protein>
    <recommendedName>
        <fullName evidence="10">Proline--tRNA ligase</fullName>
        <ecNumber evidence="10">6.1.1.15</ecNumber>
    </recommendedName>
    <alternativeName>
        <fullName evidence="10">Prolyl-tRNA synthetase</fullName>
        <shortName evidence="10">ProRS</shortName>
    </alternativeName>
</protein>
<evidence type="ECO:0000313" key="13">
    <source>
        <dbReference type="Proteomes" id="UP000002350"/>
    </source>
</evidence>
<dbReference type="PIRSF" id="PIRSF001535">
    <property type="entry name" value="ProRS_1"/>
    <property type="match status" value="1"/>
</dbReference>
<dbReference type="GO" id="GO:0005524">
    <property type="term" value="F:ATP binding"/>
    <property type="evidence" value="ECO:0007669"/>
    <property type="project" value="UniProtKB-UniRule"/>
</dbReference>
<keyword evidence="3 10" id="KW-0963">Cytoplasm</keyword>
<evidence type="ECO:0000256" key="10">
    <source>
        <dbReference type="HAMAP-Rule" id="MF_01569"/>
    </source>
</evidence>
<comment type="domain">
    <text evidence="10">Consists of three domains: the N-terminal catalytic domain, the editing domain and the C-terminal anticodon-binding domain.</text>
</comment>
<dbReference type="InterPro" id="IPR023717">
    <property type="entry name" value="Pro-tRNA-Synthase_IIa_type1"/>
</dbReference>
<dbReference type="InterPro" id="IPR004154">
    <property type="entry name" value="Anticodon-bd"/>
</dbReference>
<proteinExistence type="inferred from homology"/>
<comment type="subunit">
    <text evidence="2 10">Homodimer.</text>
</comment>
<dbReference type="eggNOG" id="COG0442">
    <property type="taxonomic scope" value="Bacteria"/>
</dbReference>
<dbReference type="InterPro" id="IPR036754">
    <property type="entry name" value="YbaK/aa-tRNA-synt-asso_dom_sf"/>
</dbReference>
<comment type="function">
    <text evidence="10">Catalyzes the attachment of proline to tRNA(Pro) in a two-step reaction: proline is first activated by ATP to form Pro-AMP and then transferred to the acceptor end of tRNA(Pro). As ProRS can inadvertently accommodate and process non-cognate amino acids such as alanine and cysteine, to avoid such errors it has two additional distinct editing activities against alanine. One activity is designated as 'pretransfer' editing and involves the tRNA(Pro)-independent hydrolysis of activated Ala-AMP. The other activity is designated 'posttransfer' editing and involves deacylation of mischarged Ala-tRNA(Pro). The misacylated Cys-tRNA(Pro) is not edited by ProRS.</text>
</comment>
<dbReference type="InterPro" id="IPR006195">
    <property type="entry name" value="aa-tRNA-synth_II"/>
</dbReference>
<evidence type="ECO:0000256" key="1">
    <source>
        <dbReference type="ARBA" id="ARBA00004496"/>
    </source>
</evidence>
<dbReference type="NCBIfam" id="TIGR00409">
    <property type="entry name" value="proS_fam_II"/>
    <property type="match status" value="1"/>
</dbReference>
<dbReference type="PANTHER" id="PTHR42753:SF2">
    <property type="entry name" value="PROLINE--TRNA LIGASE"/>
    <property type="match status" value="1"/>
</dbReference>
<dbReference type="HAMAP" id="MF_01569">
    <property type="entry name" value="Pro_tRNA_synth_type1"/>
    <property type="match status" value="1"/>
</dbReference>
<dbReference type="SUPFAM" id="SSF55681">
    <property type="entry name" value="Class II aaRS and biotin synthetases"/>
    <property type="match status" value="1"/>
</dbReference>
<dbReference type="CDD" id="cd00779">
    <property type="entry name" value="ProRS_core_prok"/>
    <property type="match status" value="1"/>
</dbReference>
<dbReference type="AlphaFoldDB" id="D4ZHS8"/>
<dbReference type="InterPro" id="IPR002316">
    <property type="entry name" value="Pro-tRNA-ligase_IIa"/>
</dbReference>
<evidence type="ECO:0000256" key="5">
    <source>
        <dbReference type="ARBA" id="ARBA00022741"/>
    </source>
</evidence>
<feature type="domain" description="Aminoacyl-transfer RNA synthetases class-II family profile" evidence="11">
    <location>
        <begin position="38"/>
        <end position="467"/>
    </location>
</feature>
<reference evidence="13" key="1">
    <citation type="journal article" date="2010" name="Mol. Biosyst.">
        <title>Complete genome sequence and comparative analysis of Shewanella violacea, a psychrophilic and piezophilic bacterium from deep sea floor sediments.</title>
        <authorList>
            <person name="Aono E."/>
            <person name="Baba T."/>
            <person name="Ara T."/>
            <person name="Nishi T."/>
            <person name="Nakamichi T."/>
            <person name="Inamoto E."/>
            <person name="Toyonaga H."/>
            <person name="Hasegawa M."/>
            <person name="Takai Y."/>
            <person name="Okumura Y."/>
            <person name="Baba M."/>
            <person name="Tomita M."/>
            <person name="Kato C."/>
            <person name="Oshima T."/>
            <person name="Nakasone K."/>
            <person name="Mori H."/>
        </authorList>
    </citation>
    <scope>NUCLEOTIDE SEQUENCE [LARGE SCALE GENOMIC DNA]</scope>
    <source>
        <strain evidence="13">JCM 10179 / CIP 106290 / LMG 19151 / DSS12</strain>
    </source>
</reference>
<gene>
    <name evidence="10 12" type="primary">proS</name>
    <name evidence="12" type="ordered locus">SVI_1256</name>
</gene>
<keyword evidence="4 10" id="KW-0436">Ligase</keyword>
<dbReference type="EMBL" id="AP011177">
    <property type="protein sequence ID" value="BAJ01227.1"/>
    <property type="molecule type" value="Genomic_DNA"/>
</dbReference>
<keyword evidence="5 10" id="KW-0547">Nucleotide-binding</keyword>
<dbReference type="GO" id="GO:0006433">
    <property type="term" value="P:prolyl-tRNA aminoacylation"/>
    <property type="evidence" value="ECO:0007669"/>
    <property type="project" value="UniProtKB-UniRule"/>
</dbReference>
<evidence type="ECO:0000256" key="4">
    <source>
        <dbReference type="ARBA" id="ARBA00022598"/>
    </source>
</evidence>
<dbReference type="InterPro" id="IPR002314">
    <property type="entry name" value="aa-tRNA-synt_IIb"/>
</dbReference>
<dbReference type="PRINTS" id="PR01046">
    <property type="entry name" value="TRNASYNTHPRO"/>
</dbReference>
<evidence type="ECO:0000256" key="7">
    <source>
        <dbReference type="ARBA" id="ARBA00022917"/>
    </source>
</evidence>
<dbReference type="InterPro" id="IPR033730">
    <property type="entry name" value="ProRS_core_prok"/>
</dbReference>
<dbReference type="Gene3D" id="3.30.930.10">
    <property type="entry name" value="Bira Bifunctional Protein, Domain 2"/>
    <property type="match status" value="2"/>
</dbReference>
<keyword evidence="13" id="KW-1185">Reference proteome</keyword>
<keyword evidence="8 10" id="KW-0030">Aminoacyl-tRNA synthetase</keyword>
<keyword evidence="6 10" id="KW-0067">ATP-binding</keyword>
<dbReference type="PANTHER" id="PTHR42753">
    <property type="entry name" value="MITOCHONDRIAL RIBOSOME PROTEIN L39/PROLYL-TRNA LIGASE FAMILY MEMBER"/>
    <property type="match status" value="1"/>
</dbReference>
<dbReference type="Pfam" id="PF04073">
    <property type="entry name" value="tRNA_edit"/>
    <property type="match status" value="1"/>
</dbReference>
<dbReference type="OrthoDB" id="9809052at2"/>